<dbReference type="KEGG" id="hla:Hlac_3071"/>
<sequence>MGLRAGSKDFDWVILIHPKITHLRICILLCTSNSRYYASQYT</sequence>
<organism evidence="1 2">
    <name type="scientific">Halorubrum lacusprofundi (strain ATCC 49239 / DSM 5036 / JCM 8891 / ACAM 34)</name>
    <dbReference type="NCBI Taxonomy" id="416348"/>
    <lineage>
        <taxon>Archaea</taxon>
        <taxon>Methanobacteriati</taxon>
        <taxon>Methanobacteriota</taxon>
        <taxon>Stenosarchaea group</taxon>
        <taxon>Halobacteria</taxon>
        <taxon>Halobacteriales</taxon>
        <taxon>Haloferacaceae</taxon>
        <taxon>Halorubrum</taxon>
    </lineage>
</organism>
<dbReference type="Proteomes" id="UP000000740">
    <property type="component" value="Chromosome 2"/>
</dbReference>
<keyword evidence="2" id="KW-1185">Reference proteome</keyword>
<name>B9LVA0_HALLT</name>
<dbReference type="EMBL" id="CP001366">
    <property type="protein sequence ID" value="ACM58613.1"/>
    <property type="molecule type" value="Genomic_DNA"/>
</dbReference>
<dbReference type="AlphaFoldDB" id="B9LVA0"/>
<gene>
    <name evidence="1" type="ordered locus">Hlac_3071</name>
</gene>
<reference evidence="1 2" key="1">
    <citation type="journal article" date="2016" name="Stand. Genomic Sci.">
        <title>Complete genome sequence of the Antarctic Halorubrum lacusprofundi type strain ACAM 34.</title>
        <authorList>
            <person name="Anderson I.J."/>
            <person name="DasSarma P."/>
            <person name="Lucas S."/>
            <person name="Copeland A."/>
            <person name="Lapidus A."/>
            <person name="Del Rio T.G."/>
            <person name="Tice H."/>
            <person name="Dalin E."/>
            <person name="Bruce D.C."/>
            <person name="Goodwin L."/>
            <person name="Pitluck S."/>
            <person name="Sims D."/>
            <person name="Brettin T.S."/>
            <person name="Detter J.C."/>
            <person name="Han C.S."/>
            <person name="Larimer F."/>
            <person name="Hauser L."/>
            <person name="Land M."/>
            <person name="Ivanova N."/>
            <person name="Richardson P."/>
            <person name="Cavicchioli R."/>
            <person name="DasSarma S."/>
            <person name="Woese C.R."/>
            <person name="Kyrpides N.C."/>
        </authorList>
    </citation>
    <scope>NUCLEOTIDE SEQUENCE [LARGE SCALE GENOMIC DNA]</scope>
    <source>
        <strain evidence="2">ATCC 49239 / DSM 5036 / JCM 8891 / ACAM 34</strain>
    </source>
</reference>
<evidence type="ECO:0000313" key="2">
    <source>
        <dbReference type="Proteomes" id="UP000000740"/>
    </source>
</evidence>
<protein>
    <submittedName>
        <fullName evidence="1">Uncharacterized protein</fullName>
    </submittedName>
</protein>
<evidence type="ECO:0000313" key="1">
    <source>
        <dbReference type="EMBL" id="ACM58613.1"/>
    </source>
</evidence>
<proteinExistence type="predicted"/>
<accession>B9LVA0</accession>
<dbReference type="HOGENOM" id="CLU_3245246_0_0_2"/>